<dbReference type="PRINTS" id="PR00301">
    <property type="entry name" value="HEATSHOCK70"/>
</dbReference>
<dbReference type="eggNOG" id="COG0443">
    <property type="taxonomic scope" value="Bacteria"/>
</dbReference>
<name>U5QIK8_GLOK1</name>
<dbReference type="OrthoDB" id="416657at2"/>
<proteinExistence type="inferred from homology"/>
<dbReference type="Gene3D" id="3.90.640.10">
    <property type="entry name" value="Actin, Chain A, domain 4"/>
    <property type="match status" value="1"/>
</dbReference>
<comment type="similarity">
    <text evidence="1 6">Belongs to the heat shock protein 70 family.</text>
</comment>
<reference evidence="7 8" key="1">
    <citation type="journal article" date="2013" name="PLoS ONE">
        <title>Cultivation and Complete Genome Sequencing of Gloeobacter kilaueensis sp. nov., from a Lava Cave in Kilauea Caldera, Hawai'i.</title>
        <authorList>
            <person name="Saw J.H."/>
            <person name="Schatz M."/>
            <person name="Brown M.V."/>
            <person name="Kunkel D.D."/>
            <person name="Foster J.S."/>
            <person name="Shick H."/>
            <person name="Christensen S."/>
            <person name="Hou S."/>
            <person name="Wan X."/>
            <person name="Donachie S.P."/>
        </authorList>
    </citation>
    <scope>NUCLEOTIDE SEQUENCE [LARGE SCALE GENOMIC DNA]</scope>
    <source>
        <strain evidence="8">JS</strain>
    </source>
</reference>
<evidence type="ECO:0000256" key="2">
    <source>
        <dbReference type="ARBA" id="ARBA00022741"/>
    </source>
</evidence>
<dbReference type="PANTHER" id="PTHR19375">
    <property type="entry name" value="HEAT SHOCK PROTEIN 70KDA"/>
    <property type="match status" value="1"/>
</dbReference>
<sequence>MYSFDFGTSNTVVARWNRALGEAETLAVRALSQLEAPYLIPSLLYVEDAARGQVLVGQEVLARGLDNPADPRFFSNFKRGIGSTVQGFMPEIDGVALGFEKVGLWFLQRVIKALSEQDAPVEDVVFTVPVNSFEVYRQWLLESSSDLAAARIQLIDESTAAALGYGLEQGETVLVIDFGGGTLDLSLVQPAAIEEAADGFLIKWGRKIFSGKEKARTPTARVLAKVGRNLGGMDIDTWLADSLARQQKLPSGALLQRVAERLKIRLSSAETATEVYFDEDSLRTARITLDREQLEALLTARGFFGQLDESLDQLLQQARRRDLDIANIDAAILVGGSCRIPAVQQWAIRQLGAERVRSERVFEAVAHGALRVGRGLQVEDFLYHGYGVRYWDHRRSRHGWHPLFKAGQAYPTGNPLELVLGASVSNQPNIELVIGELGDGSDSAEVFFENGRLTLRASTAEQAVRPLNDSDEGRVIAQLEPPGFPGRDRVKVQLRIDAQRQLRITVEDLETRRTLMSDQPVIELR</sequence>
<keyword evidence="5" id="KW-0143">Chaperone</keyword>
<organism evidence="7 8">
    <name type="scientific">Gloeobacter kilaueensis (strain ATCC BAA-2537 / CCAP 1431/1 / ULC 316 / JS1)</name>
    <dbReference type="NCBI Taxonomy" id="1183438"/>
    <lineage>
        <taxon>Bacteria</taxon>
        <taxon>Bacillati</taxon>
        <taxon>Cyanobacteriota</taxon>
        <taxon>Cyanophyceae</taxon>
        <taxon>Gloeobacterales</taxon>
        <taxon>Gloeobacteraceae</taxon>
        <taxon>Gloeobacter</taxon>
    </lineage>
</organism>
<dbReference type="Gene3D" id="3.30.420.40">
    <property type="match status" value="2"/>
</dbReference>
<dbReference type="InterPro" id="IPR013126">
    <property type="entry name" value="Hsp_70_fam"/>
</dbReference>
<dbReference type="EMBL" id="CP003587">
    <property type="protein sequence ID" value="AGY58797.1"/>
    <property type="molecule type" value="Genomic_DNA"/>
</dbReference>
<dbReference type="InterPro" id="IPR018181">
    <property type="entry name" value="Heat_shock_70_CS"/>
</dbReference>
<dbReference type="KEGG" id="glj:GKIL_2551"/>
<keyword evidence="3 6" id="KW-0067">ATP-binding</keyword>
<dbReference type="Proteomes" id="UP000017396">
    <property type="component" value="Chromosome"/>
</dbReference>
<dbReference type="AlphaFoldDB" id="U5QIK8"/>
<dbReference type="HOGENOM" id="CLU_038461_0_0_3"/>
<evidence type="ECO:0000256" key="4">
    <source>
        <dbReference type="ARBA" id="ARBA00023016"/>
    </source>
</evidence>
<dbReference type="GO" id="GO:0140662">
    <property type="term" value="F:ATP-dependent protein folding chaperone"/>
    <property type="evidence" value="ECO:0007669"/>
    <property type="project" value="InterPro"/>
</dbReference>
<evidence type="ECO:0000256" key="6">
    <source>
        <dbReference type="RuleBase" id="RU003322"/>
    </source>
</evidence>
<accession>U5QIK8</accession>
<evidence type="ECO:0000313" key="7">
    <source>
        <dbReference type="EMBL" id="AGY58797.1"/>
    </source>
</evidence>
<protein>
    <submittedName>
        <fullName evidence="7">Chaperone protein DnaK</fullName>
    </submittedName>
</protein>
<evidence type="ECO:0000256" key="3">
    <source>
        <dbReference type="ARBA" id="ARBA00022840"/>
    </source>
</evidence>
<keyword evidence="2 6" id="KW-0547">Nucleotide-binding</keyword>
<dbReference type="SUPFAM" id="SSF53067">
    <property type="entry name" value="Actin-like ATPase domain"/>
    <property type="match status" value="2"/>
</dbReference>
<keyword evidence="4" id="KW-0346">Stress response</keyword>
<evidence type="ECO:0000256" key="1">
    <source>
        <dbReference type="ARBA" id="ARBA00007381"/>
    </source>
</evidence>
<dbReference type="PATRIC" id="fig|1183438.3.peg.2513"/>
<dbReference type="STRING" id="1183438.GKIL_2551"/>
<dbReference type="InterPro" id="IPR043129">
    <property type="entry name" value="ATPase_NBD"/>
</dbReference>
<evidence type="ECO:0000256" key="5">
    <source>
        <dbReference type="ARBA" id="ARBA00023186"/>
    </source>
</evidence>
<keyword evidence="8" id="KW-1185">Reference proteome</keyword>
<evidence type="ECO:0000313" key="8">
    <source>
        <dbReference type="Proteomes" id="UP000017396"/>
    </source>
</evidence>
<dbReference type="GO" id="GO:0005524">
    <property type="term" value="F:ATP binding"/>
    <property type="evidence" value="ECO:0007669"/>
    <property type="project" value="UniProtKB-KW"/>
</dbReference>
<dbReference type="Pfam" id="PF00012">
    <property type="entry name" value="HSP70"/>
    <property type="match status" value="2"/>
</dbReference>
<dbReference type="PROSITE" id="PS00329">
    <property type="entry name" value="HSP70_2"/>
    <property type="match status" value="1"/>
</dbReference>
<gene>
    <name evidence="7" type="ORF">GKIL_2551</name>
</gene>